<dbReference type="InterPro" id="IPR020347">
    <property type="entry name" value="Pop8"/>
</dbReference>
<dbReference type="GO" id="GO:0004526">
    <property type="term" value="F:ribonuclease P activity"/>
    <property type="evidence" value="ECO:0007669"/>
    <property type="project" value="TreeGrafter"/>
</dbReference>
<gene>
    <name evidence="2" type="ORF">KGF57_004562</name>
</gene>
<dbReference type="GO" id="GO:0000172">
    <property type="term" value="C:ribonuclease MRP complex"/>
    <property type="evidence" value="ECO:0007669"/>
    <property type="project" value="InterPro"/>
</dbReference>
<accession>A0AAD5BBS9</accession>
<dbReference type="AlphaFoldDB" id="A0AAD5BBS9"/>
<dbReference type="Proteomes" id="UP001204833">
    <property type="component" value="Unassembled WGS sequence"/>
</dbReference>
<dbReference type="PANTHER" id="PTHR28173">
    <property type="entry name" value="RIBONUCLEASES P/MRP PROTEIN SUBUNIT POP8"/>
    <property type="match status" value="1"/>
</dbReference>
<evidence type="ECO:0000313" key="2">
    <source>
        <dbReference type="EMBL" id="KAI5949739.1"/>
    </source>
</evidence>
<name>A0AAD5BBS9_9ASCO</name>
<dbReference type="GO" id="GO:0000171">
    <property type="term" value="F:ribonuclease MRP activity"/>
    <property type="evidence" value="ECO:0007669"/>
    <property type="project" value="TreeGrafter"/>
</dbReference>
<dbReference type="EMBL" id="JAIHNG010000162">
    <property type="protein sequence ID" value="KAI5949739.1"/>
    <property type="molecule type" value="Genomic_DNA"/>
</dbReference>
<feature type="domain" description="Ribonucleases P/MRP subunit Pop8-like" evidence="1">
    <location>
        <begin position="12"/>
        <end position="97"/>
    </location>
</feature>
<evidence type="ECO:0000259" key="1">
    <source>
        <dbReference type="Pfam" id="PF20976"/>
    </source>
</evidence>
<dbReference type="RefSeq" id="XP_051606894.1">
    <property type="nucleotide sequence ID" value="XM_051754085.1"/>
</dbReference>
<dbReference type="GO" id="GO:0005655">
    <property type="term" value="C:nucleolar ribonuclease P complex"/>
    <property type="evidence" value="ECO:0007669"/>
    <property type="project" value="InterPro"/>
</dbReference>
<dbReference type="GO" id="GO:0008033">
    <property type="term" value="P:tRNA processing"/>
    <property type="evidence" value="ECO:0007669"/>
    <property type="project" value="InterPro"/>
</dbReference>
<comment type="caution">
    <text evidence="2">The sequence shown here is derived from an EMBL/GenBank/DDBJ whole genome shotgun (WGS) entry which is preliminary data.</text>
</comment>
<protein>
    <recommendedName>
        <fullName evidence="1">Ribonucleases P/MRP subunit Pop8-like domain-containing protein</fullName>
    </recommendedName>
</protein>
<sequence length="129" mass="15064">MNNEQIFEDEDDWLYLRLEIFPDPKIQHDEAKLKQYEKVDIDLITWKTLIMSSLNKVYGLIGESSPFDIPVKLSTKSTILKIQIQDEEKFSNSFLSYAFDLSKYTDVDVDCCIKIAKKARHVALVIEEK</sequence>
<dbReference type="Pfam" id="PF20976">
    <property type="entry name" value="Pop8"/>
    <property type="match status" value="1"/>
</dbReference>
<dbReference type="GeneID" id="76152606"/>
<dbReference type="PANTHER" id="PTHR28173:SF1">
    <property type="entry name" value="RIBONUCLEASES P_MRP PROTEIN SUBUNIT POP8"/>
    <property type="match status" value="1"/>
</dbReference>
<evidence type="ECO:0000313" key="3">
    <source>
        <dbReference type="Proteomes" id="UP001204833"/>
    </source>
</evidence>
<dbReference type="InterPro" id="IPR049128">
    <property type="entry name" value="Pop8-like_dom"/>
</dbReference>
<proteinExistence type="predicted"/>
<reference evidence="2 3" key="1">
    <citation type="journal article" date="2022" name="DNA Res.">
        <title>Genome analysis of five recently described species of the CUG-Ser clade uncovers Candida theae as a new hybrid lineage with pathogenic potential in the Candida parapsilosis species complex.</title>
        <authorList>
            <person name="Mixao V."/>
            <person name="Del Olmo V."/>
            <person name="Hegedusova E."/>
            <person name="Saus E."/>
            <person name="Pryszcz L."/>
            <person name="Cillingova A."/>
            <person name="Nosek J."/>
            <person name="Gabaldon T."/>
        </authorList>
    </citation>
    <scope>NUCLEOTIDE SEQUENCE [LARGE SCALE GENOMIC DNA]</scope>
    <source>
        <strain evidence="2 3">CBS 12239</strain>
    </source>
</reference>
<dbReference type="GO" id="GO:0034965">
    <property type="term" value="P:intronic box C/D snoRNA processing"/>
    <property type="evidence" value="ECO:0007669"/>
    <property type="project" value="TreeGrafter"/>
</dbReference>
<organism evidence="2 3">
    <name type="scientific">Candida theae</name>
    <dbReference type="NCBI Taxonomy" id="1198502"/>
    <lineage>
        <taxon>Eukaryota</taxon>
        <taxon>Fungi</taxon>
        <taxon>Dikarya</taxon>
        <taxon>Ascomycota</taxon>
        <taxon>Saccharomycotina</taxon>
        <taxon>Pichiomycetes</taxon>
        <taxon>Debaryomycetaceae</taxon>
        <taxon>Candida/Lodderomyces clade</taxon>
        <taxon>Candida</taxon>
    </lineage>
</organism>
<dbReference type="GO" id="GO:0000294">
    <property type="term" value="P:nuclear-transcribed mRNA catabolic process, RNase MRP-dependent"/>
    <property type="evidence" value="ECO:0007669"/>
    <property type="project" value="TreeGrafter"/>
</dbReference>
<keyword evidence="3" id="KW-1185">Reference proteome</keyword>